<dbReference type="AlphaFoldDB" id="A0AAV7UTI3"/>
<feature type="region of interest" description="Disordered" evidence="1">
    <location>
        <begin position="1"/>
        <end position="20"/>
    </location>
</feature>
<comment type="caution">
    <text evidence="2">The sequence shown here is derived from an EMBL/GenBank/DDBJ whole genome shotgun (WGS) entry which is preliminary data.</text>
</comment>
<sequence>MELPPSEEGEPGISGLEQRSAAKSVAAHHRALRRSRNLCFKSGTVERSLSIRDFIPRCPLRFHQEVSSPVDSSLTAWSTQSSELSIQCHASSRVTKKCVVLVVTTRSLAVKRREKVNPISLSRLYYVVSVS</sequence>
<keyword evidence="3" id="KW-1185">Reference proteome</keyword>
<feature type="compositionally biased region" description="Acidic residues" evidence="1">
    <location>
        <begin position="1"/>
        <end position="10"/>
    </location>
</feature>
<evidence type="ECO:0000313" key="2">
    <source>
        <dbReference type="EMBL" id="KAJ1192395.1"/>
    </source>
</evidence>
<proteinExistence type="predicted"/>
<accession>A0AAV7UTI3</accession>
<evidence type="ECO:0000313" key="3">
    <source>
        <dbReference type="Proteomes" id="UP001066276"/>
    </source>
</evidence>
<name>A0AAV7UTI3_PLEWA</name>
<protein>
    <submittedName>
        <fullName evidence="2">Uncharacterized protein</fullName>
    </submittedName>
</protein>
<gene>
    <name evidence="2" type="ORF">NDU88_001702</name>
</gene>
<dbReference type="Proteomes" id="UP001066276">
    <property type="component" value="Chromosome 2_2"/>
</dbReference>
<dbReference type="EMBL" id="JANPWB010000004">
    <property type="protein sequence ID" value="KAJ1192395.1"/>
    <property type="molecule type" value="Genomic_DNA"/>
</dbReference>
<evidence type="ECO:0000256" key="1">
    <source>
        <dbReference type="SAM" id="MobiDB-lite"/>
    </source>
</evidence>
<reference evidence="2" key="1">
    <citation type="journal article" date="2022" name="bioRxiv">
        <title>Sequencing and chromosome-scale assembly of the giantPleurodeles waltlgenome.</title>
        <authorList>
            <person name="Brown T."/>
            <person name="Elewa A."/>
            <person name="Iarovenko S."/>
            <person name="Subramanian E."/>
            <person name="Araus A.J."/>
            <person name="Petzold A."/>
            <person name="Susuki M."/>
            <person name="Suzuki K.-i.T."/>
            <person name="Hayashi T."/>
            <person name="Toyoda A."/>
            <person name="Oliveira C."/>
            <person name="Osipova E."/>
            <person name="Leigh N.D."/>
            <person name="Simon A."/>
            <person name="Yun M.H."/>
        </authorList>
    </citation>
    <scope>NUCLEOTIDE SEQUENCE</scope>
    <source>
        <strain evidence="2">20211129_DDA</strain>
        <tissue evidence="2">Liver</tissue>
    </source>
</reference>
<organism evidence="2 3">
    <name type="scientific">Pleurodeles waltl</name>
    <name type="common">Iberian ribbed newt</name>
    <dbReference type="NCBI Taxonomy" id="8319"/>
    <lineage>
        <taxon>Eukaryota</taxon>
        <taxon>Metazoa</taxon>
        <taxon>Chordata</taxon>
        <taxon>Craniata</taxon>
        <taxon>Vertebrata</taxon>
        <taxon>Euteleostomi</taxon>
        <taxon>Amphibia</taxon>
        <taxon>Batrachia</taxon>
        <taxon>Caudata</taxon>
        <taxon>Salamandroidea</taxon>
        <taxon>Salamandridae</taxon>
        <taxon>Pleurodelinae</taxon>
        <taxon>Pleurodeles</taxon>
    </lineage>
</organism>